<feature type="region of interest" description="Disordered" evidence="11">
    <location>
        <begin position="536"/>
        <end position="572"/>
    </location>
</feature>
<keyword evidence="7 9" id="KW-0804">Transcription</keyword>
<evidence type="ECO:0000256" key="10">
    <source>
        <dbReference type="SAM" id="Coils"/>
    </source>
</evidence>
<dbReference type="InParanoid" id="A0A1E7EYI7"/>
<evidence type="ECO:0000256" key="2">
    <source>
        <dbReference type="ARBA" id="ARBA00004496"/>
    </source>
</evidence>
<reference evidence="13 14" key="1">
    <citation type="submission" date="2016-09" db="EMBL/GenBank/DDBJ databases">
        <title>Extensive genetic diversity and differential bi-allelic expression allows diatom success in the polar Southern Ocean.</title>
        <authorList>
            <consortium name="DOE Joint Genome Institute"/>
            <person name="Mock T."/>
            <person name="Otillar R.P."/>
            <person name="Strauss J."/>
            <person name="Dupont C."/>
            <person name="Frickenhaus S."/>
            <person name="Maumus F."/>
            <person name="Mcmullan M."/>
            <person name="Sanges R."/>
            <person name="Schmutz J."/>
            <person name="Toseland A."/>
            <person name="Valas R."/>
            <person name="Veluchamy A."/>
            <person name="Ward B.J."/>
            <person name="Allen A."/>
            <person name="Barry K."/>
            <person name="Falciatore A."/>
            <person name="Ferrante M."/>
            <person name="Fortunato A.E."/>
            <person name="Gloeckner G."/>
            <person name="Gruber A."/>
            <person name="Hipkin R."/>
            <person name="Janech M."/>
            <person name="Kroth P."/>
            <person name="Leese F."/>
            <person name="Lindquist E."/>
            <person name="Lyon B.R."/>
            <person name="Martin J."/>
            <person name="Mayer C."/>
            <person name="Parker M."/>
            <person name="Quesneville H."/>
            <person name="Raymond J."/>
            <person name="Uhlig C."/>
            <person name="Valentin K.U."/>
            <person name="Worden A.Z."/>
            <person name="Armbrust E.V."/>
            <person name="Bowler C."/>
            <person name="Green B."/>
            <person name="Moulton V."/>
            <person name="Van Oosterhout C."/>
            <person name="Grigoriev I."/>
        </authorList>
    </citation>
    <scope>NUCLEOTIDE SEQUENCE [LARGE SCALE GENOMIC DNA]</scope>
    <source>
        <strain evidence="13 14">CCMP1102</strain>
    </source>
</reference>
<evidence type="ECO:0000256" key="6">
    <source>
        <dbReference type="ARBA" id="ARBA00023015"/>
    </source>
</evidence>
<evidence type="ECO:0000256" key="1">
    <source>
        <dbReference type="ARBA" id="ARBA00004123"/>
    </source>
</evidence>
<evidence type="ECO:0000256" key="9">
    <source>
        <dbReference type="PIRNR" id="PIRNR005290"/>
    </source>
</evidence>
<feature type="compositionally biased region" description="Low complexity" evidence="11">
    <location>
        <begin position="303"/>
        <end position="314"/>
    </location>
</feature>
<feature type="compositionally biased region" description="Low complexity" evidence="11">
    <location>
        <begin position="536"/>
        <end position="562"/>
    </location>
</feature>
<feature type="compositionally biased region" description="Low complexity" evidence="11">
    <location>
        <begin position="608"/>
        <end position="636"/>
    </location>
</feature>
<feature type="domain" description="CCR4-Not complex component Not N-terminal" evidence="12">
    <location>
        <begin position="3"/>
        <end position="230"/>
    </location>
</feature>
<organism evidence="13 14">
    <name type="scientific">Fragilariopsis cylindrus CCMP1102</name>
    <dbReference type="NCBI Taxonomy" id="635003"/>
    <lineage>
        <taxon>Eukaryota</taxon>
        <taxon>Sar</taxon>
        <taxon>Stramenopiles</taxon>
        <taxon>Ochrophyta</taxon>
        <taxon>Bacillariophyta</taxon>
        <taxon>Bacillariophyceae</taxon>
        <taxon>Bacillariophycidae</taxon>
        <taxon>Bacillariales</taxon>
        <taxon>Bacillariaceae</taxon>
        <taxon>Fragilariopsis</taxon>
    </lineage>
</organism>
<evidence type="ECO:0000259" key="12">
    <source>
        <dbReference type="Pfam" id="PF04065"/>
    </source>
</evidence>
<feature type="compositionally biased region" description="Basic and acidic residues" evidence="11">
    <location>
        <begin position="290"/>
        <end position="301"/>
    </location>
</feature>
<sequence>MSNARKLQTEIDRVMKKVDEGVELFDEIWEKVYSAEQQNQKEKYEMDLKKEIKKLQRLRDQIKSWIGSSDVKDKEPLVDARKLIETKMEAFKYCEKETKTKTYSKEGLMKAEKLTPEDIAKLETTKWISEIIEKFMEVIEERDLEVEKLSAGRGKKTNKNLIDECNNFLQMHKYHLMKLEGITRLVNNDVLDVDVVDPIREDLEYYLDSYEEEDYQQAYDEDFFYEALGLDELQVINVDHVTQAETEKLKLATQAGSDSNQSGSQSGGKGNKGNKGDKNNNNNYGAIDESDTRSKGSDKGNKKSGSGKAKSASSMVPITIGRARKGGSKSTVRTSSKRDGDDDDDDSTHGNTPTKTIRRGTLGSGPTPTTIPAVAMVSNTPGSSMAAILKRETEQQEKERQAKIVEQGRLRQQQQAQAAAALRQQQQQLQQQEQLRQQQEAQQQQLQQQRQQQEAVVAAKQQQKALQEQQQQQQQMQSQQQQMQSQQQQQAVSIAQQAQALRLQQEQLRQQHQAQQQQAAQAAQQQQQQMQSQNQNQVQNQQQQQQQVAPGSGVGQQQQQQQDANSVTPGIDIVSGLNGLGITDAGSVGSSPKRNNLSSSASVDTGRSSLIGNNNSNNTSNTNNNNAQNGSSSGVNTAINNGILQESFATLPQSNEHDRTNI</sequence>
<dbReference type="InterPro" id="IPR007207">
    <property type="entry name" value="Not_N"/>
</dbReference>
<dbReference type="GO" id="GO:0000932">
    <property type="term" value="C:P-body"/>
    <property type="evidence" value="ECO:0007669"/>
    <property type="project" value="UniProtKB-UniRule"/>
</dbReference>
<evidence type="ECO:0000313" key="13">
    <source>
        <dbReference type="EMBL" id="OEU11078.1"/>
    </source>
</evidence>
<keyword evidence="10" id="KW-0175">Coiled coil</keyword>
<proteinExistence type="inferred from homology"/>
<evidence type="ECO:0000256" key="5">
    <source>
        <dbReference type="ARBA" id="ARBA00022491"/>
    </source>
</evidence>
<evidence type="ECO:0000256" key="11">
    <source>
        <dbReference type="SAM" id="MobiDB-lite"/>
    </source>
</evidence>
<keyword evidence="5 9" id="KW-0678">Repressor</keyword>
<dbReference type="PANTHER" id="PTHR23326">
    <property type="entry name" value="CCR4 NOT-RELATED"/>
    <property type="match status" value="1"/>
</dbReference>
<dbReference type="PIRSF" id="PIRSF005290">
    <property type="entry name" value="NOT_su_3_5"/>
    <property type="match status" value="1"/>
</dbReference>
<accession>A0A1E7EYI7</accession>
<dbReference type="KEGG" id="fcy:FRACYDRAFT_246181"/>
<dbReference type="GO" id="GO:0030015">
    <property type="term" value="C:CCR4-NOT core complex"/>
    <property type="evidence" value="ECO:0007669"/>
    <property type="project" value="UniProtKB-UniRule"/>
</dbReference>
<evidence type="ECO:0000256" key="7">
    <source>
        <dbReference type="ARBA" id="ARBA00023163"/>
    </source>
</evidence>
<dbReference type="Proteomes" id="UP000095751">
    <property type="component" value="Unassembled WGS sequence"/>
</dbReference>
<evidence type="ECO:0000256" key="4">
    <source>
        <dbReference type="ARBA" id="ARBA00022490"/>
    </source>
</evidence>
<dbReference type="InterPro" id="IPR012270">
    <property type="entry name" value="CCR4-NOT_su3/5"/>
</dbReference>
<name>A0A1E7EYI7_9STRA</name>
<evidence type="ECO:0000256" key="8">
    <source>
        <dbReference type="ARBA" id="ARBA00023242"/>
    </source>
</evidence>
<dbReference type="EMBL" id="KV784369">
    <property type="protein sequence ID" value="OEU11078.1"/>
    <property type="molecule type" value="Genomic_DNA"/>
</dbReference>
<feature type="coiled-coil region" evidence="10">
    <location>
        <begin position="34"/>
        <end position="61"/>
    </location>
</feature>
<dbReference type="GO" id="GO:0005634">
    <property type="term" value="C:nucleus"/>
    <property type="evidence" value="ECO:0007669"/>
    <property type="project" value="UniProtKB-SubCell"/>
</dbReference>
<protein>
    <submittedName>
        <fullName evidence="13">Not3-domain-containing protein</fullName>
    </submittedName>
</protein>
<dbReference type="AlphaFoldDB" id="A0A1E7EYI7"/>
<dbReference type="Pfam" id="PF04065">
    <property type="entry name" value="Not3"/>
    <property type="match status" value="1"/>
</dbReference>
<keyword evidence="8 9" id="KW-0539">Nucleus</keyword>
<dbReference type="GO" id="GO:0006355">
    <property type="term" value="P:regulation of DNA-templated transcription"/>
    <property type="evidence" value="ECO:0007669"/>
    <property type="project" value="InterPro"/>
</dbReference>
<comment type="similarity">
    <text evidence="3 9">Belongs to the CNOT2/3/5 family.</text>
</comment>
<comment type="subcellular location">
    <subcellularLocation>
        <location evidence="2 9">Cytoplasm</location>
    </subcellularLocation>
    <subcellularLocation>
        <location evidence="1 9">Nucleus</location>
    </subcellularLocation>
</comment>
<feature type="region of interest" description="Disordered" evidence="11">
    <location>
        <begin position="251"/>
        <end position="372"/>
    </location>
</feature>
<evidence type="ECO:0000313" key="14">
    <source>
        <dbReference type="Proteomes" id="UP000095751"/>
    </source>
</evidence>
<feature type="region of interest" description="Disordered" evidence="11">
    <location>
        <begin position="585"/>
        <end position="638"/>
    </location>
</feature>
<feature type="compositionally biased region" description="Polar residues" evidence="11">
    <location>
        <begin position="588"/>
        <end position="607"/>
    </location>
</feature>
<keyword evidence="14" id="KW-1185">Reference proteome</keyword>
<evidence type="ECO:0000256" key="3">
    <source>
        <dbReference type="ARBA" id="ARBA00007682"/>
    </source>
</evidence>
<keyword evidence="6 9" id="KW-0805">Transcription regulation</keyword>
<gene>
    <name evidence="13" type="ORF">FRACYDRAFT_246181</name>
</gene>
<keyword evidence="4 9" id="KW-0963">Cytoplasm</keyword>
<dbReference type="InterPro" id="IPR040168">
    <property type="entry name" value="Not2/3/5"/>
</dbReference>
<dbReference type="OrthoDB" id="293823at2759"/>